<sequence length="170" mass="18441">MSHQREGFDRFIVGTVIITVLLLGIAVFLGSKMGAAPQITVDSLVALSIKSSSFDWETIDYDEGIVSKTFPIKNTGSSVLKLYNVETSCMCTTAQIKTPEVTSKKFKMHETSANIIEVRPGETAKLIVEFDPAFHGPSGVGPINRIITMSTNDVKNPTLTFTVSGNVVKK</sequence>
<dbReference type="Proteomes" id="UP000231569">
    <property type="component" value="Unassembled WGS sequence"/>
</dbReference>
<evidence type="ECO:0000313" key="2">
    <source>
        <dbReference type="EMBL" id="PJE63889.1"/>
    </source>
</evidence>
<organism evidence="2 3">
    <name type="scientific">Candidatus Roizmanbacteria bacterium CG10_big_fil_rev_8_21_14_0_10_45_7</name>
    <dbReference type="NCBI Taxonomy" id="1974854"/>
    <lineage>
        <taxon>Bacteria</taxon>
        <taxon>Candidatus Roizmaniibacteriota</taxon>
    </lineage>
</organism>
<dbReference type="AlphaFoldDB" id="A0A2M8KVG0"/>
<protein>
    <recommendedName>
        <fullName evidence="4">DUF1573 domain-containing protein</fullName>
    </recommendedName>
</protein>
<keyword evidence="1" id="KW-0472">Membrane</keyword>
<keyword evidence="1" id="KW-0812">Transmembrane</keyword>
<dbReference type="Pfam" id="PF07610">
    <property type="entry name" value="DUF1573"/>
    <property type="match status" value="1"/>
</dbReference>
<evidence type="ECO:0000256" key="1">
    <source>
        <dbReference type="SAM" id="Phobius"/>
    </source>
</evidence>
<evidence type="ECO:0008006" key="4">
    <source>
        <dbReference type="Google" id="ProtNLM"/>
    </source>
</evidence>
<reference evidence="3" key="1">
    <citation type="submission" date="2017-09" db="EMBL/GenBank/DDBJ databases">
        <title>Depth-based differentiation of microbial function through sediment-hosted aquifers and enrichment of novel symbionts in the deep terrestrial subsurface.</title>
        <authorList>
            <person name="Probst A.J."/>
            <person name="Ladd B."/>
            <person name="Jarett J.K."/>
            <person name="Geller-Mcgrath D.E."/>
            <person name="Sieber C.M.K."/>
            <person name="Emerson J.B."/>
            <person name="Anantharaman K."/>
            <person name="Thomas B.C."/>
            <person name="Malmstrom R."/>
            <person name="Stieglmeier M."/>
            <person name="Klingl A."/>
            <person name="Woyke T."/>
            <person name="Ryan C.M."/>
            <person name="Banfield J.F."/>
        </authorList>
    </citation>
    <scope>NUCLEOTIDE SEQUENCE [LARGE SCALE GENOMIC DNA]</scope>
</reference>
<dbReference type="InterPro" id="IPR013783">
    <property type="entry name" value="Ig-like_fold"/>
</dbReference>
<feature type="transmembrane region" description="Helical" evidence="1">
    <location>
        <begin position="12"/>
        <end position="30"/>
    </location>
</feature>
<dbReference type="PANTHER" id="PTHR37833:SF1">
    <property type="entry name" value="SIGNAL PEPTIDE PROTEIN"/>
    <property type="match status" value="1"/>
</dbReference>
<gene>
    <name evidence="2" type="ORF">COU89_00855</name>
</gene>
<comment type="caution">
    <text evidence="2">The sequence shown here is derived from an EMBL/GenBank/DDBJ whole genome shotgun (WGS) entry which is preliminary data.</text>
</comment>
<proteinExistence type="predicted"/>
<dbReference type="EMBL" id="PFEE01000018">
    <property type="protein sequence ID" value="PJE63889.1"/>
    <property type="molecule type" value="Genomic_DNA"/>
</dbReference>
<accession>A0A2M8KVG0</accession>
<keyword evidence="1" id="KW-1133">Transmembrane helix</keyword>
<dbReference type="PANTHER" id="PTHR37833">
    <property type="entry name" value="LIPOPROTEIN-RELATED"/>
    <property type="match status" value="1"/>
</dbReference>
<dbReference type="Gene3D" id="2.60.40.10">
    <property type="entry name" value="Immunoglobulins"/>
    <property type="match status" value="1"/>
</dbReference>
<name>A0A2M8KVG0_9BACT</name>
<dbReference type="InterPro" id="IPR011467">
    <property type="entry name" value="DUF1573"/>
</dbReference>
<evidence type="ECO:0000313" key="3">
    <source>
        <dbReference type="Proteomes" id="UP000231569"/>
    </source>
</evidence>